<gene>
    <name evidence="2" type="ORF">K9W46_07560</name>
</gene>
<dbReference type="Pfam" id="PF01920">
    <property type="entry name" value="Prefoldin_2"/>
    <property type="match status" value="1"/>
</dbReference>
<keyword evidence="1" id="KW-0175">Coiled coil</keyword>
<dbReference type="GO" id="GO:0051082">
    <property type="term" value="F:unfolded protein binding"/>
    <property type="evidence" value="ECO:0007669"/>
    <property type="project" value="InterPro"/>
</dbReference>
<protein>
    <submittedName>
        <fullName evidence="2">Prefoldin subunit</fullName>
    </submittedName>
</protein>
<name>A0A9Y1BNF1_9ARCH</name>
<evidence type="ECO:0000256" key="1">
    <source>
        <dbReference type="SAM" id="Coils"/>
    </source>
</evidence>
<dbReference type="AlphaFoldDB" id="A0A9Y1BNF1"/>
<accession>A0A9Y1BNF1</accession>
<organism evidence="2">
    <name type="scientific">Candidatus Heimdallarchaeum endolithica</name>
    <dbReference type="NCBI Taxonomy" id="2876572"/>
    <lineage>
        <taxon>Archaea</taxon>
        <taxon>Promethearchaeati</taxon>
        <taxon>Candidatus Heimdallarchaeota</taxon>
        <taxon>Candidatus Heimdallarchaeia (ex Rinke et al. 2021) (nom. nud.)</taxon>
        <taxon>Candidatus Heimdallarchaeales</taxon>
        <taxon>Candidatus Heimdallarchaeaceae</taxon>
        <taxon>Candidatus Heimdallarchaeum</taxon>
    </lineage>
</organism>
<dbReference type="GO" id="GO:0016272">
    <property type="term" value="C:prefoldin complex"/>
    <property type="evidence" value="ECO:0007669"/>
    <property type="project" value="InterPro"/>
</dbReference>
<dbReference type="GO" id="GO:0006457">
    <property type="term" value="P:protein folding"/>
    <property type="evidence" value="ECO:0007669"/>
    <property type="project" value="InterPro"/>
</dbReference>
<dbReference type="Proteomes" id="UP001200513">
    <property type="component" value="Chromosome"/>
</dbReference>
<proteinExistence type="predicted"/>
<dbReference type="EMBL" id="CP084167">
    <property type="protein sequence ID" value="UJG42263.1"/>
    <property type="molecule type" value="Genomic_DNA"/>
</dbReference>
<dbReference type="Gene3D" id="1.10.287.370">
    <property type="match status" value="1"/>
</dbReference>
<evidence type="ECO:0000313" key="2">
    <source>
        <dbReference type="EMBL" id="UJG42263.1"/>
    </source>
</evidence>
<dbReference type="InterPro" id="IPR009053">
    <property type="entry name" value="Prefoldin"/>
</dbReference>
<reference evidence="2" key="1">
    <citation type="journal article" date="2022" name="Nat. Microbiol.">
        <title>Unique mobile elements and scalable gene flow at the prokaryote-eukaryote boundary revealed by circularized Asgard archaea genomes.</title>
        <authorList>
            <person name="Wu F."/>
            <person name="Speth D.R."/>
            <person name="Philosof A."/>
            <person name="Cremiere A."/>
            <person name="Narayanan A."/>
            <person name="Barco R.A."/>
            <person name="Connon S.A."/>
            <person name="Amend J.P."/>
            <person name="Antoshechkin I.A."/>
            <person name="Orphan V.J."/>
        </authorList>
    </citation>
    <scope>NUCLEOTIDE SEQUENCE</scope>
    <source>
        <strain evidence="2">PR6</strain>
    </source>
</reference>
<sequence>MSSPGKLTPEQEKDVQRYYELRQSLDSIRINIQQYEIMKHDSSNALKVVDELDNSTVIYRSTGPILFQSDVETVKKSLTDELERIEVHLSSLQKREKNILNSLKEIQERLKI</sequence>
<dbReference type="SUPFAM" id="SSF46579">
    <property type="entry name" value="Prefoldin"/>
    <property type="match status" value="1"/>
</dbReference>
<feature type="coiled-coil region" evidence="1">
    <location>
        <begin position="75"/>
        <end position="109"/>
    </location>
</feature>
<dbReference type="InterPro" id="IPR002777">
    <property type="entry name" value="PFD_beta-like"/>
</dbReference>